<dbReference type="KEGG" id="syw:SYNW0378"/>
<dbReference type="EMBL" id="BX569690">
    <property type="protein sequence ID" value="CAE06893.1"/>
    <property type="molecule type" value="Genomic_DNA"/>
</dbReference>
<organism evidence="2 3">
    <name type="scientific">Parasynechococcus marenigrum (strain WH8102)</name>
    <dbReference type="NCBI Taxonomy" id="84588"/>
    <lineage>
        <taxon>Bacteria</taxon>
        <taxon>Bacillati</taxon>
        <taxon>Cyanobacteriota</taxon>
        <taxon>Cyanophyceae</taxon>
        <taxon>Synechococcales</taxon>
        <taxon>Prochlorococcaceae</taxon>
        <taxon>Parasynechococcus</taxon>
        <taxon>Parasynechococcus marenigrum</taxon>
    </lineage>
</organism>
<feature type="chain" id="PRO_5004291958" evidence="1">
    <location>
        <begin position="24"/>
        <end position="130"/>
    </location>
</feature>
<dbReference type="eggNOG" id="ENOG5033ZR4">
    <property type="taxonomic scope" value="Bacteria"/>
</dbReference>
<reference evidence="2 3" key="1">
    <citation type="journal article" date="2003" name="Nature">
        <title>The genome of a motile marine Synechococcus.</title>
        <authorList>
            <person name="Palenik B."/>
            <person name="Brahamsha B."/>
            <person name="Larimer F."/>
            <person name="Land M."/>
            <person name="Hauser L."/>
            <person name="Chain P."/>
            <person name="Lamerdin J."/>
            <person name="Regala W."/>
            <person name="Allen E.A."/>
            <person name="McCarren J."/>
            <person name="Paulsen I."/>
            <person name="Dufresne A."/>
            <person name="Partensky F."/>
            <person name="Webb E."/>
            <person name="Waterbury J."/>
        </authorList>
    </citation>
    <scope>NUCLEOTIDE SEQUENCE [LARGE SCALE GENOMIC DNA]</scope>
    <source>
        <strain evidence="2 3">WH8102</strain>
    </source>
</reference>
<dbReference type="Proteomes" id="UP000001422">
    <property type="component" value="Chromosome"/>
</dbReference>
<keyword evidence="1" id="KW-0732">Signal</keyword>
<name>Q7U980_PARMW</name>
<evidence type="ECO:0000313" key="2">
    <source>
        <dbReference type="EMBL" id="CAE06893.1"/>
    </source>
</evidence>
<evidence type="ECO:0000256" key="1">
    <source>
        <dbReference type="SAM" id="SignalP"/>
    </source>
</evidence>
<feature type="signal peptide" evidence="1">
    <location>
        <begin position="1"/>
        <end position="23"/>
    </location>
</feature>
<protein>
    <submittedName>
        <fullName evidence="2">Conserved hypothetical</fullName>
    </submittedName>
</protein>
<keyword evidence="3" id="KW-1185">Reference proteome</keyword>
<evidence type="ECO:0000313" key="3">
    <source>
        <dbReference type="Proteomes" id="UP000001422"/>
    </source>
</evidence>
<dbReference type="HOGENOM" id="CLU_143557_1_0_3"/>
<dbReference type="AlphaFoldDB" id="Q7U980"/>
<sequence>MRVKRFLLLGALVVGAHAQPAMAQEEAREFVPTASKRAINLARGTAAAANGGLRLYHPARCMYVSPTKNPCLIKRDANGLTFRFLGGPPGWEVLGLPPTVESIVVIAPDGQSVITESHEEISEVSLPPLP</sequence>
<gene>
    <name evidence="2" type="ordered locus">SYNW0378</name>
</gene>
<proteinExistence type="predicted"/>
<accession>Q7U980</accession>